<dbReference type="InterPro" id="IPR045564">
    <property type="entry name" value="DUF5910"/>
</dbReference>
<reference evidence="2 3" key="1">
    <citation type="journal article" date="2012" name="BMC Genomics">
        <title>Sequencing the genome of Marssonina brunnea reveals fungus-poplar co-evolution.</title>
        <authorList>
            <person name="Zhu S."/>
            <person name="Cao Y.-Z."/>
            <person name="Jiang C."/>
            <person name="Tan B.-Y."/>
            <person name="Wang Z."/>
            <person name="Feng S."/>
            <person name="Zhang L."/>
            <person name="Su X.-H."/>
            <person name="Brejova B."/>
            <person name="Vinar T."/>
            <person name="Xu M."/>
            <person name="Wang M.-X."/>
            <person name="Zhang S.-G."/>
            <person name="Huang M.-R."/>
            <person name="Wu R."/>
            <person name="Zhou Y."/>
        </authorList>
    </citation>
    <scope>NUCLEOTIDE SEQUENCE [LARGE SCALE GENOMIC DNA]</scope>
    <source>
        <strain evidence="2 3">MB_m1</strain>
    </source>
</reference>
<feature type="chain" id="PRO_5003854738" evidence="1">
    <location>
        <begin position="25"/>
        <end position="221"/>
    </location>
</feature>
<dbReference type="eggNOG" id="ENOG502SUI0">
    <property type="taxonomic scope" value="Eukaryota"/>
</dbReference>
<dbReference type="Pfam" id="PF19287">
    <property type="entry name" value="DUF5910"/>
    <property type="match status" value="1"/>
</dbReference>
<accession>K1WE57</accession>
<dbReference type="KEGG" id="mbe:MBM_06288"/>
<keyword evidence="1" id="KW-0732">Signal</keyword>
<gene>
    <name evidence="2" type="ORF">MBM_06288</name>
</gene>
<dbReference type="InParanoid" id="K1WE57"/>
<sequence length="221" mass="25674">MQLQSKSICAFLLALSFAQSFASGLSWDSFLNRAQGLFGGRQIIGYRTVSKLEADMVNFRNRPFRDRAFDLNGRFQQLGHGLYLSNEAGLWNGRPGSWYCAIKANKKKIAKANKIYIPEYYEHTTEDGEIENTHLWVGREDEILEYLESRVKDPKKALRFSYTLYEGWSMQMLIPTDMVNNNDEFDLWAKCFETKRELFKYSSATIDWKSWNIVGDPGKPF</sequence>
<proteinExistence type="predicted"/>
<keyword evidence="3" id="KW-1185">Reference proteome</keyword>
<protein>
    <submittedName>
        <fullName evidence="2">Uncharacterized protein</fullName>
    </submittedName>
</protein>
<feature type="signal peptide" evidence="1">
    <location>
        <begin position="1"/>
        <end position="24"/>
    </location>
</feature>
<evidence type="ECO:0000313" key="3">
    <source>
        <dbReference type="Proteomes" id="UP000006753"/>
    </source>
</evidence>
<name>K1WE57_MARBU</name>
<dbReference type="HOGENOM" id="CLU_091777_0_0_1"/>
<evidence type="ECO:0000256" key="1">
    <source>
        <dbReference type="SAM" id="SignalP"/>
    </source>
</evidence>
<dbReference type="Proteomes" id="UP000006753">
    <property type="component" value="Unassembled WGS sequence"/>
</dbReference>
<organism evidence="2 3">
    <name type="scientific">Marssonina brunnea f. sp. multigermtubi (strain MB_m1)</name>
    <name type="common">Marssonina leaf spot fungus</name>
    <dbReference type="NCBI Taxonomy" id="1072389"/>
    <lineage>
        <taxon>Eukaryota</taxon>
        <taxon>Fungi</taxon>
        <taxon>Dikarya</taxon>
        <taxon>Ascomycota</taxon>
        <taxon>Pezizomycotina</taxon>
        <taxon>Leotiomycetes</taxon>
        <taxon>Helotiales</taxon>
        <taxon>Drepanopezizaceae</taxon>
        <taxon>Drepanopeziza</taxon>
    </lineage>
</organism>
<dbReference type="EMBL" id="JH921441">
    <property type="protein sequence ID" value="EKD15660.1"/>
    <property type="molecule type" value="Genomic_DNA"/>
</dbReference>
<evidence type="ECO:0000313" key="2">
    <source>
        <dbReference type="EMBL" id="EKD15660.1"/>
    </source>
</evidence>
<dbReference type="OrthoDB" id="4540223at2759"/>
<dbReference type="AlphaFoldDB" id="K1WE57"/>